<feature type="domain" description="NlpC/P60" evidence="7">
    <location>
        <begin position="89"/>
        <end position="218"/>
    </location>
</feature>
<evidence type="ECO:0000256" key="5">
    <source>
        <dbReference type="ARBA" id="ARBA00022807"/>
    </source>
</evidence>
<comment type="similarity">
    <text evidence="1">Belongs to the peptidase C40 family.</text>
</comment>
<proteinExistence type="inferred from homology"/>
<dbReference type="AlphaFoldDB" id="A0A1H5Y9T3"/>
<dbReference type="InterPro" id="IPR000064">
    <property type="entry name" value="NLP_P60_dom"/>
</dbReference>
<dbReference type="Pfam" id="PF00877">
    <property type="entry name" value="NLPC_P60"/>
    <property type="match status" value="1"/>
</dbReference>
<evidence type="ECO:0000313" key="8">
    <source>
        <dbReference type="EMBL" id="SEG20330.1"/>
    </source>
</evidence>
<dbReference type="EMBL" id="FNUS01000003">
    <property type="protein sequence ID" value="SEG20330.1"/>
    <property type="molecule type" value="Genomic_DNA"/>
</dbReference>
<evidence type="ECO:0000313" key="9">
    <source>
        <dbReference type="Proteomes" id="UP000236738"/>
    </source>
</evidence>
<evidence type="ECO:0000256" key="4">
    <source>
        <dbReference type="ARBA" id="ARBA00022801"/>
    </source>
</evidence>
<keyword evidence="8" id="KW-0449">Lipoprotein</keyword>
<dbReference type="RefSeq" id="WP_103913673.1">
    <property type="nucleotide sequence ID" value="NZ_FNUS01000003.1"/>
</dbReference>
<dbReference type="InterPro" id="IPR038765">
    <property type="entry name" value="Papain-like_cys_pep_sf"/>
</dbReference>
<keyword evidence="5" id="KW-0788">Thiol protease</keyword>
<keyword evidence="3 6" id="KW-0732">Signal</keyword>
<dbReference type="Gene3D" id="3.90.1720.10">
    <property type="entry name" value="endopeptidase domain like (from Nostoc punctiforme)"/>
    <property type="match status" value="1"/>
</dbReference>
<feature type="signal peptide" evidence="6">
    <location>
        <begin position="1"/>
        <end position="20"/>
    </location>
</feature>
<keyword evidence="9" id="KW-1185">Reference proteome</keyword>
<dbReference type="PANTHER" id="PTHR47360">
    <property type="entry name" value="MUREIN DD-ENDOPEPTIDASE MEPS/MUREIN LD-CARBOXYPEPTIDASE"/>
    <property type="match status" value="1"/>
</dbReference>
<dbReference type="GO" id="GO:0006508">
    <property type="term" value="P:proteolysis"/>
    <property type="evidence" value="ECO:0007669"/>
    <property type="project" value="UniProtKB-KW"/>
</dbReference>
<organism evidence="8 9">
    <name type="scientific">Halpernia humi</name>
    <dbReference type="NCBI Taxonomy" id="493375"/>
    <lineage>
        <taxon>Bacteria</taxon>
        <taxon>Pseudomonadati</taxon>
        <taxon>Bacteroidota</taxon>
        <taxon>Flavobacteriia</taxon>
        <taxon>Flavobacteriales</taxon>
        <taxon>Weeksellaceae</taxon>
        <taxon>Chryseobacterium group</taxon>
        <taxon>Halpernia</taxon>
    </lineage>
</organism>
<sequence length="230" mass="25132">MKRRILFYMAIAITTISLQSCVSNYVVSAPKLYPAQYKASANLATIDAQKLEKDKKELISSFKENPAAMVARVNNALKNEEIAKAIKHSNTIDGILSEAESYLGTPYRYGGMTRNGIDCSAFVLSVFGAATGLNLPRVAASQATEGETVSKENLQKGDLVFFSHGKHGRISHVGIVEDVTPDGEVKFIHAATSRGVMISSLFNDSYWTPKFRFAKRIITKAFGESDVAKN</sequence>
<evidence type="ECO:0000256" key="3">
    <source>
        <dbReference type="ARBA" id="ARBA00022729"/>
    </source>
</evidence>
<dbReference type="InterPro" id="IPR052062">
    <property type="entry name" value="Murein_DD/LD_carboxypeptidase"/>
</dbReference>
<name>A0A1H5Y9T3_9FLAO</name>
<dbReference type="SUPFAM" id="SSF54001">
    <property type="entry name" value="Cysteine proteinases"/>
    <property type="match status" value="1"/>
</dbReference>
<feature type="chain" id="PRO_5009290311" evidence="6">
    <location>
        <begin position="21"/>
        <end position="230"/>
    </location>
</feature>
<evidence type="ECO:0000259" key="7">
    <source>
        <dbReference type="PROSITE" id="PS51935"/>
    </source>
</evidence>
<gene>
    <name evidence="8" type="ORF">SAMN05421847_1721</name>
</gene>
<dbReference type="PROSITE" id="PS51935">
    <property type="entry name" value="NLPC_P60"/>
    <property type="match status" value="1"/>
</dbReference>
<dbReference type="Proteomes" id="UP000236738">
    <property type="component" value="Unassembled WGS sequence"/>
</dbReference>
<dbReference type="PROSITE" id="PS51257">
    <property type="entry name" value="PROKAR_LIPOPROTEIN"/>
    <property type="match status" value="1"/>
</dbReference>
<protein>
    <submittedName>
        <fullName evidence="8">Lipoprotein Spr</fullName>
    </submittedName>
</protein>
<evidence type="ECO:0000256" key="2">
    <source>
        <dbReference type="ARBA" id="ARBA00022670"/>
    </source>
</evidence>
<keyword evidence="2" id="KW-0645">Protease</keyword>
<dbReference type="PANTHER" id="PTHR47360:SF1">
    <property type="entry name" value="ENDOPEPTIDASE NLPC-RELATED"/>
    <property type="match status" value="1"/>
</dbReference>
<evidence type="ECO:0000256" key="1">
    <source>
        <dbReference type="ARBA" id="ARBA00007074"/>
    </source>
</evidence>
<evidence type="ECO:0000256" key="6">
    <source>
        <dbReference type="SAM" id="SignalP"/>
    </source>
</evidence>
<dbReference type="OrthoDB" id="9807055at2"/>
<keyword evidence="4" id="KW-0378">Hydrolase</keyword>
<accession>A0A1H5Y9T3</accession>
<reference evidence="9" key="1">
    <citation type="submission" date="2016-10" db="EMBL/GenBank/DDBJ databases">
        <authorList>
            <person name="Varghese N."/>
            <person name="Submissions S."/>
        </authorList>
    </citation>
    <scope>NUCLEOTIDE SEQUENCE [LARGE SCALE GENOMIC DNA]</scope>
    <source>
        <strain evidence="9">DSM 21580</strain>
    </source>
</reference>
<dbReference type="GO" id="GO:0008234">
    <property type="term" value="F:cysteine-type peptidase activity"/>
    <property type="evidence" value="ECO:0007669"/>
    <property type="project" value="UniProtKB-KW"/>
</dbReference>